<dbReference type="InterPro" id="IPR036291">
    <property type="entry name" value="NAD(P)-bd_dom_sf"/>
</dbReference>
<keyword evidence="2 4" id="KW-0560">Oxidoreductase</keyword>
<gene>
    <name evidence="4" type="ORF">FB473_001581</name>
</gene>
<sequence length="249" mass="26387">MLFDFKGRRVVITGAASGIGRETALLMAREGARLVLSDRDVPRLETVAQEVTDAGATEVHHVAGDVTSLDYIRELAGVVRERMDGLDILIPAAGIYRGQPFEEMTDEHFDLTMAINVRAVFQVTRELVPLMADGGSMVFFSSRAGKRGSEGKAAYATSKAALIGLSRSLAQELGPRNIRANTVSPGIIETPMTAQSVAQTGPELIARTPLGRNGRPDEVASVVAFLCSDAASFVTGVDVPINGGLYIAG</sequence>
<accession>A0ABX0SJT5</accession>
<dbReference type="RefSeq" id="WP_167166251.1">
    <property type="nucleotide sequence ID" value="NZ_BAAAOO010000015.1"/>
</dbReference>
<dbReference type="GO" id="GO:0004316">
    <property type="term" value="F:3-oxoacyl-[acyl-carrier-protein] reductase (NADPH) activity"/>
    <property type="evidence" value="ECO:0007669"/>
    <property type="project" value="UniProtKB-EC"/>
</dbReference>
<dbReference type="PANTHER" id="PTHR42760:SF133">
    <property type="entry name" value="3-OXOACYL-[ACYL-CARRIER-PROTEIN] REDUCTASE"/>
    <property type="match status" value="1"/>
</dbReference>
<evidence type="ECO:0000259" key="3">
    <source>
        <dbReference type="SMART" id="SM00822"/>
    </source>
</evidence>
<dbReference type="PANTHER" id="PTHR42760">
    <property type="entry name" value="SHORT-CHAIN DEHYDROGENASES/REDUCTASES FAMILY MEMBER"/>
    <property type="match status" value="1"/>
</dbReference>
<organism evidence="4 5">
    <name type="scientific">Brooklawnia cerclae</name>
    <dbReference type="NCBI Taxonomy" id="349934"/>
    <lineage>
        <taxon>Bacteria</taxon>
        <taxon>Bacillati</taxon>
        <taxon>Actinomycetota</taxon>
        <taxon>Actinomycetes</taxon>
        <taxon>Propionibacteriales</taxon>
        <taxon>Propionibacteriaceae</taxon>
        <taxon>Brooklawnia</taxon>
    </lineage>
</organism>
<keyword evidence="5" id="KW-1185">Reference proteome</keyword>
<proteinExistence type="inferred from homology"/>
<protein>
    <submittedName>
        <fullName evidence="4">3-oxoacyl-[acyl-carrier protein] reductase</fullName>
        <ecNumber evidence="4">1.1.1.100</ecNumber>
    </submittedName>
</protein>
<dbReference type="PRINTS" id="PR00081">
    <property type="entry name" value="GDHRDH"/>
</dbReference>
<dbReference type="SUPFAM" id="SSF51735">
    <property type="entry name" value="NAD(P)-binding Rossmann-fold domains"/>
    <property type="match status" value="1"/>
</dbReference>
<evidence type="ECO:0000313" key="4">
    <source>
        <dbReference type="EMBL" id="NIH56936.1"/>
    </source>
</evidence>
<evidence type="ECO:0000256" key="2">
    <source>
        <dbReference type="ARBA" id="ARBA00023002"/>
    </source>
</evidence>
<feature type="domain" description="Ketoreductase" evidence="3">
    <location>
        <begin position="8"/>
        <end position="190"/>
    </location>
</feature>
<dbReference type="InterPro" id="IPR020904">
    <property type="entry name" value="Sc_DH/Rdtase_CS"/>
</dbReference>
<dbReference type="InterPro" id="IPR057326">
    <property type="entry name" value="KR_dom"/>
</dbReference>
<dbReference type="CDD" id="cd05233">
    <property type="entry name" value="SDR_c"/>
    <property type="match status" value="1"/>
</dbReference>
<name>A0ABX0SJT5_9ACTN</name>
<dbReference type="Proteomes" id="UP000749311">
    <property type="component" value="Unassembled WGS sequence"/>
</dbReference>
<evidence type="ECO:0000313" key="5">
    <source>
        <dbReference type="Proteomes" id="UP000749311"/>
    </source>
</evidence>
<comment type="similarity">
    <text evidence="1">Belongs to the short-chain dehydrogenases/reductases (SDR) family.</text>
</comment>
<dbReference type="SMART" id="SM00822">
    <property type="entry name" value="PKS_KR"/>
    <property type="match status" value="1"/>
</dbReference>
<dbReference type="Pfam" id="PF13561">
    <property type="entry name" value="adh_short_C2"/>
    <property type="match status" value="1"/>
</dbReference>
<dbReference type="PRINTS" id="PR00080">
    <property type="entry name" value="SDRFAMILY"/>
</dbReference>
<evidence type="ECO:0000256" key="1">
    <source>
        <dbReference type="ARBA" id="ARBA00006484"/>
    </source>
</evidence>
<dbReference type="InterPro" id="IPR002347">
    <property type="entry name" value="SDR_fam"/>
</dbReference>
<dbReference type="EMBL" id="JAAMOZ010000001">
    <property type="protein sequence ID" value="NIH56936.1"/>
    <property type="molecule type" value="Genomic_DNA"/>
</dbReference>
<reference evidence="4 5" key="1">
    <citation type="submission" date="2020-02" db="EMBL/GenBank/DDBJ databases">
        <title>Sequencing the genomes of 1000 actinobacteria strains.</title>
        <authorList>
            <person name="Klenk H.-P."/>
        </authorList>
    </citation>
    <scope>NUCLEOTIDE SEQUENCE [LARGE SCALE GENOMIC DNA]</scope>
    <source>
        <strain evidence="4 5">DSM 19609</strain>
    </source>
</reference>
<dbReference type="PROSITE" id="PS00061">
    <property type="entry name" value="ADH_SHORT"/>
    <property type="match status" value="1"/>
</dbReference>
<dbReference type="EC" id="1.1.1.100" evidence="4"/>
<dbReference type="Gene3D" id="3.40.50.720">
    <property type="entry name" value="NAD(P)-binding Rossmann-like Domain"/>
    <property type="match status" value="1"/>
</dbReference>
<comment type="caution">
    <text evidence="4">The sequence shown here is derived from an EMBL/GenBank/DDBJ whole genome shotgun (WGS) entry which is preliminary data.</text>
</comment>